<gene>
    <name evidence="1" type="ORF">BXY64_2343</name>
</gene>
<organism evidence="1 2">
    <name type="scientific">Marinifilum flexuosum</name>
    <dbReference type="NCBI Taxonomy" id="1117708"/>
    <lineage>
        <taxon>Bacteria</taxon>
        <taxon>Pseudomonadati</taxon>
        <taxon>Bacteroidota</taxon>
        <taxon>Bacteroidia</taxon>
        <taxon>Marinilabiliales</taxon>
        <taxon>Marinifilaceae</taxon>
    </lineage>
</organism>
<evidence type="ECO:0000313" key="1">
    <source>
        <dbReference type="EMBL" id="RKE02255.1"/>
    </source>
</evidence>
<name>A0A419X3F2_9BACT</name>
<dbReference type="AlphaFoldDB" id="A0A419X3F2"/>
<sequence length="68" mass="7204">MIVGTKVFIKCLFFLESHICGIKKAAECSAALLLSYIAYSVHSSIKALTAASSCSSSPLVMVLGMFLT</sequence>
<comment type="caution">
    <text evidence="1">The sequence shown here is derived from an EMBL/GenBank/DDBJ whole genome shotgun (WGS) entry which is preliminary data.</text>
</comment>
<evidence type="ECO:0000313" key="2">
    <source>
        <dbReference type="Proteomes" id="UP000284531"/>
    </source>
</evidence>
<protein>
    <submittedName>
        <fullName evidence="1">Uncharacterized protein</fullName>
    </submittedName>
</protein>
<proteinExistence type="predicted"/>
<reference evidence="1 2" key="1">
    <citation type="submission" date="2018-09" db="EMBL/GenBank/DDBJ databases">
        <title>Genomic Encyclopedia of Archaeal and Bacterial Type Strains, Phase II (KMG-II): from individual species to whole genera.</title>
        <authorList>
            <person name="Goeker M."/>
        </authorList>
    </citation>
    <scope>NUCLEOTIDE SEQUENCE [LARGE SCALE GENOMIC DNA]</scope>
    <source>
        <strain evidence="1 2">DSM 21950</strain>
    </source>
</reference>
<accession>A0A419X3F2</accession>
<dbReference type="EMBL" id="RAPQ01000009">
    <property type="protein sequence ID" value="RKE02255.1"/>
    <property type="molecule type" value="Genomic_DNA"/>
</dbReference>
<dbReference type="Proteomes" id="UP000284531">
    <property type="component" value="Unassembled WGS sequence"/>
</dbReference>
<keyword evidence="2" id="KW-1185">Reference proteome</keyword>